<organism evidence="3 4">
    <name type="scientific">Anaeromicropila populeti</name>
    <dbReference type="NCBI Taxonomy" id="37658"/>
    <lineage>
        <taxon>Bacteria</taxon>
        <taxon>Bacillati</taxon>
        <taxon>Bacillota</taxon>
        <taxon>Clostridia</taxon>
        <taxon>Lachnospirales</taxon>
        <taxon>Lachnospiraceae</taxon>
        <taxon>Anaeromicropila</taxon>
    </lineage>
</organism>
<proteinExistence type="predicted"/>
<keyword evidence="4" id="KW-1185">Reference proteome</keyword>
<evidence type="ECO:0000313" key="3">
    <source>
        <dbReference type="EMBL" id="SFS06261.1"/>
    </source>
</evidence>
<feature type="transmembrane region" description="Helical" evidence="2">
    <location>
        <begin position="12"/>
        <end position="31"/>
    </location>
</feature>
<dbReference type="STRING" id="37658.SAMN05661086_03525"/>
<dbReference type="RefSeq" id="WP_092563920.1">
    <property type="nucleotide sequence ID" value="NZ_FOYZ01000020.1"/>
</dbReference>
<feature type="coiled-coil region" evidence="1">
    <location>
        <begin position="281"/>
        <end position="356"/>
    </location>
</feature>
<dbReference type="Proteomes" id="UP000199659">
    <property type="component" value="Unassembled WGS sequence"/>
</dbReference>
<dbReference type="InterPro" id="IPR043756">
    <property type="entry name" value="DUF5702"/>
</dbReference>
<reference evidence="3 4" key="1">
    <citation type="submission" date="2016-10" db="EMBL/GenBank/DDBJ databases">
        <authorList>
            <person name="de Groot N.N."/>
        </authorList>
    </citation>
    <scope>NUCLEOTIDE SEQUENCE [LARGE SCALE GENOMIC DNA]</scope>
    <source>
        <strain evidence="3 4">743A</strain>
    </source>
</reference>
<sequence>MKSLMTNEKGSITVFLTFVLFFVFTLAGSLLETARFYSGKAYSNGVLIGAADSVLTEYYAPLQKEYHLFFANFGNGNEDETEVIIKNKMLGYSQYSLKPGMELDIWNWQFEKLEDNLINTSIEEIEISNIQRTIDKNGRIFREQAAAYMKYKGIEHLLENFLKKEQVINSSKEAAKIIDKKFQTEERAALLNKYMLQVIQSVEGLAVNNDGLLYNSNHTIKMKKCFAKRLCTSTPDAGVVGISNTLVWTSSKNHYVNVDKLMQTLIKDIESAGELLQIIGLSEEKEEAAGLEAKLKLENQIIKINTEKKEIVALFESVKQSIAQALLNISKLESERKVVEKELSDYKEVLEKNQSKLDNITYAGLLEDYQAMEDYVGDKEKCETAIKRITDMKPILEQNLLILDKCMELKGMTCTKSNMTQMERTVTMCLCSFYNYNIMSLKFDYSDLIAKEQVNNPMDSVGNLLKSSILDLVLPEGISLSGKKLLSTDYLLERYKQDKNETPQNLTIEKDMSQINKTRSIGGAAKTFSCYGDNKMEEDKSKDSYLTDFLMIMYMEDHFTSFTTEEKQIIENCLQYEREYILFGNERDIDNLSTMTTQIVLSRTICNFISLMGDKEKGALAYSTAIALVGFTGLEPLVRFTKTMILLVWAFEEGLVDAAAILSGYSVPIIKNSSEFLIRYEELCVINRSAILKKAASYKEKINKNVTINYIEYIRLNLLFQKESVQNFRNLQLIDQNIQLKYNKDFRIERGISGFHVKGIFLIKHKFLAIPETDLFHKKKESIWQIELEYEACY</sequence>
<keyword evidence="2" id="KW-0472">Membrane</keyword>
<gene>
    <name evidence="3" type="ORF">SAMN05661086_03525</name>
</gene>
<keyword evidence="2" id="KW-0812">Transmembrane</keyword>
<dbReference type="AlphaFoldDB" id="A0A1I6LS18"/>
<evidence type="ECO:0000256" key="1">
    <source>
        <dbReference type="SAM" id="Coils"/>
    </source>
</evidence>
<evidence type="ECO:0000313" key="4">
    <source>
        <dbReference type="Proteomes" id="UP000199659"/>
    </source>
</evidence>
<protein>
    <submittedName>
        <fullName evidence="3">Uncharacterized protein</fullName>
    </submittedName>
</protein>
<dbReference type="EMBL" id="FOYZ01000020">
    <property type="protein sequence ID" value="SFS06261.1"/>
    <property type="molecule type" value="Genomic_DNA"/>
</dbReference>
<evidence type="ECO:0000256" key="2">
    <source>
        <dbReference type="SAM" id="Phobius"/>
    </source>
</evidence>
<accession>A0A1I6LS18</accession>
<name>A0A1I6LS18_9FIRM</name>
<dbReference type="Pfam" id="PF18960">
    <property type="entry name" value="DUF5702"/>
    <property type="match status" value="1"/>
</dbReference>
<keyword evidence="2" id="KW-1133">Transmembrane helix</keyword>
<dbReference type="OrthoDB" id="5135382at2"/>
<keyword evidence="1" id="KW-0175">Coiled coil</keyword>